<dbReference type="Pfam" id="PF13639">
    <property type="entry name" value="zf-RING_2"/>
    <property type="match status" value="1"/>
</dbReference>
<sequence length="185" mass="20627">MAPIETTTDLAHFIPFPRVVLLKNPDKIQTAKCAICLGKAYYRRQTNSSSDSMAILPCGHVYCQSCVVMALSIKRNECPTCRMSLRYRACPHSVEPRTLHEENVLLLPSIVKSAAELPDACPGCRRKKAVVHAGMLYSVYSHDIQRANAAYEKSGSDALEELSDADKKAHRVILSSFNVRAQFDW</sequence>
<dbReference type="AlphaFoldDB" id="A0A0C4DYX9"/>
<evidence type="ECO:0000259" key="5">
    <source>
        <dbReference type="PROSITE" id="PS50089"/>
    </source>
</evidence>
<dbReference type="EnsemblFungi" id="MAPG_05264T0">
    <property type="protein sequence ID" value="MAPG_05264T0"/>
    <property type="gene ID" value="MAPG_05264"/>
</dbReference>
<dbReference type="PROSITE" id="PS50089">
    <property type="entry name" value="ZF_RING_2"/>
    <property type="match status" value="1"/>
</dbReference>
<reference evidence="6" key="2">
    <citation type="submission" date="2010-05" db="EMBL/GenBank/DDBJ databases">
        <title>The Genome Sequence of Magnaporthe poae strain ATCC 64411.</title>
        <authorList>
            <consortium name="The Broad Institute Genome Sequencing Platform"/>
            <consortium name="Broad Institute Genome Sequencing Center for Infectious Disease"/>
            <person name="Ma L.-J."/>
            <person name="Dead R."/>
            <person name="Young S."/>
            <person name="Zeng Q."/>
            <person name="Koehrsen M."/>
            <person name="Alvarado L."/>
            <person name="Berlin A."/>
            <person name="Chapman S.B."/>
            <person name="Chen Z."/>
            <person name="Freedman E."/>
            <person name="Gellesch M."/>
            <person name="Goldberg J."/>
            <person name="Griggs A."/>
            <person name="Gujja S."/>
            <person name="Heilman E.R."/>
            <person name="Heiman D."/>
            <person name="Hepburn T."/>
            <person name="Howarth C."/>
            <person name="Jen D."/>
            <person name="Larson L."/>
            <person name="Mehta T."/>
            <person name="Neiman D."/>
            <person name="Pearson M."/>
            <person name="Roberts A."/>
            <person name="Saif S."/>
            <person name="Shea T."/>
            <person name="Shenoy N."/>
            <person name="Sisk P."/>
            <person name="Stolte C."/>
            <person name="Sykes S."/>
            <person name="Walk T."/>
            <person name="White J."/>
            <person name="Yandava C."/>
            <person name="Haas B."/>
            <person name="Nusbaum C."/>
            <person name="Birren B."/>
        </authorList>
    </citation>
    <scope>NUCLEOTIDE SEQUENCE</scope>
    <source>
        <strain evidence="6">ATCC 64411</strain>
    </source>
</reference>
<evidence type="ECO:0000256" key="2">
    <source>
        <dbReference type="ARBA" id="ARBA00022771"/>
    </source>
</evidence>
<dbReference type="InterPro" id="IPR017907">
    <property type="entry name" value="Znf_RING_CS"/>
</dbReference>
<keyword evidence="2 4" id="KW-0863">Zinc-finger</keyword>
<evidence type="ECO:0000313" key="8">
    <source>
        <dbReference type="Proteomes" id="UP000011715"/>
    </source>
</evidence>
<reference evidence="7" key="4">
    <citation type="journal article" date="2015" name="G3 (Bethesda)">
        <title>Genome sequences of three phytopathogenic species of the Magnaporthaceae family of fungi.</title>
        <authorList>
            <person name="Okagaki L.H."/>
            <person name="Nunes C.C."/>
            <person name="Sailsbery J."/>
            <person name="Clay B."/>
            <person name="Brown D."/>
            <person name="John T."/>
            <person name="Oh Y."/>
            <person name="Young N."/>
            <person name="Fitzgerald M."/>
            <person name="Haas B.J."/>
            <person name="Zeng Q."/>
            <person name="Young S."/>
            <person name="Adiconis X."/>
            <person name="Fan L."/>
            <person name="Levin J.Z."/>
            <person name="Mitchell T.K."/>
            <person name="Okubara P.A."/>
            <person name="Farman M.L."/>
            <person name="Kohn L.M."/>
            <person name="Birren B."/>
            <person name="Ma L.-J."/>
            <person name="Dean R.A."/>
        </authorList>
    </citation>
    <scope>NUCLEOTIDE SEQUENCE</scope>
    <source>
        <strain evidence="7">ATCC 64411 / 73-15</strain>
    </source>
</reference>
<dbReference type="EMBL" id="ADBL01001245">
    <property type="status" value="NOT_ANNOTATED_CDS"/>
    <property type="molecule type" value="Genomic_DNA"/>
</dbReference>
<accession>A0A0C4DYX9</accession>
<dbReference type="eggNOG" id="ENOG502RF5R">
    <property type="taxonomic scope" value="Eukaryota"/>
</dbReference>
<evidence type="ECO:0000313" key="6">
    <source>
        <dbReference type="EMBL" id="KLU86248.1"/>
    </source>
</evidence>
<reference evidence="7" key="5">
    <citation type="submission" date="2015-06" db="UniProtKB">
        <authorList>
            <consortium name="EnsemblFungi"/>
        </authorList>
    </citation>
    <scope>IDENTIFICATION</scope>
    <source>
        <strain evidence="7">ATCC 64411</strain>
    </source>
</reference>
<dbReference type="EMBL" id="GL876969">
    <property type="protein sequence ID" value="KLU86248.1"/>
    <property type="molecule type" value="Genomic_DNA"/>
</dbReference>
<dbReference type="SUPFAM" id="SSF57850">
    <property type="entry name" value="RING/U-box"/>
    <property type="match status" value="1"/>
</dbReference>
<dbReference type="PROSITE" id="PS00518">
    <property type="entry name" value="ZF_RING_1"/>
    <property type="match status" value="1"/>
</dbReference>
<evidence type="ECO:0000313" key="7">
    <source>
        <dbReference type="EnsemblFungi" id="MAPG_05264T0"/>
    </source>
</evidence>
<keyword evidence="1" id="KW-0479">Metal-binding</keyword>
<dbReference type="Gene3D" id="3.30.40.10">
    <property type="entry name" value="Zinc/RING finger domain, C3HC4 (zinc finger)"/>
    <property type="match status" value="1"/>
</dbReference>
<reference evidence="6" key="3">
    <citation type="submission" date="2011-03" db="EMBL/GenBank/DDBJ databases">
        <title>Annotation of Magnaporthe poae ATCC 64411.</title>
        <authorList>
            <person name="Ma L.-J."/>
            <person name="Dead R."/>
            <person name="Young S.K."/>
            <person name="Zeng Q."/>
            <person name="Gargeya S."/>
            <person name="Fitzgerald M."/>
            <person name="Haas B."/>
            <person name="Abouelleil A."/>
            <person name="Alvarado L."/>
            <person name="Arachchi H.M."/>
            <person name="Berlin A."/>
            <person name="Brown A."/>
            <person name="Chapman S.B."/>
            <person name="Chen Z."/>
            <person name="Dunbar C."/>
            <person name="Freedman E."/>
            <person name="Gearin G."/>
            <person name="Gellesch M."/>
            <person name="Goldberg J."/>
            <person name="Griggs A."/>
            <person name="Gujja S."/>
            <person name="Heiman D."/>
            <person name="Howarth C."/>
            <person name="Larson L."/>
            <person name="Lui A."/>
            <person name="MacDonald P.J.P."/>
            <person name="Mehta T."/>
            <person name="Montmayeur A."/>
            <person name="Murphy C."/>
            <person name="Neiman D."/>
            <person name="Pearson M."/>
            <person name="Priest M."/>
            <person name="Roberts A."/>
            <person name="Saif S."/>
            <person name="Shea T."/>
            <person name="Shenoy N."/>
            <person name="Sisk P."/>
            <person name="Stolte C."/>
            <person name="Sykes S."/>
            <person name="Yandava C."/>
            <person name="Wortman J."/>
            <person name="Nusbaum C."/>
            <person name="Birren B."/>
        </authorList>
    </citation>
    <scope>NUCLEOTIDE SEQUENCE</scope>
    <source>
        <strain evidence="6">ATCC 64411</strain>
    </source>
</reference>
<dbReference type="VEuPathDB" id="FungiDB:MAPG_05264"/>
<dbReference type="InterPro" id="IPR001841">
    <property type="entry name" value="Znf_RING"/>
</dbReference>
<dbReference type="GO" id="GO:0008270">
    <property type="term" value="F:zinc ion binding"/>
    <property type="evidence" value="ECO:0007669"/>
    <property type="project" value="UniProtKB-KW"/>
</dbReference>
<dbReference type="STRING" id="644358.A0A0C4DYX9"/>
<dbReference type="Proteomes" id="UP000011715">
    <property type="component" value="Unassembled WGS sequence"/>
</dbReference>
<name>A0A0C4DYX9_MAGP6</name>
<proteinExistence type="predicted"/>
<organism evidence="7 8">
    <name type="scientific">Magnaporthiopsis poae (strain ATCC 64411 / 73-15)</name>
    <name type="common">Kentucky bluegrass fungus</name>
    <name type="synonym">Magnaporthe poae</name>
    <dbReference type="NCBI Taxonomy" id="644358"/>
    <lineage>
        <taxon>Eukaryota</taxon>
        <taxon>Fungi</taxon>
        <taxon>Dikarya</taxon>
        <taxon>Ascomycota</taxon>
        <taxon>Pezizomycotina</taxon>
        <taxon>Sordariomycetes</taxon>
        <taxon>Sordariomycetidae</taxon>
        <taxon>Magnaporthales</taxon>
        <taxon>Magnaporthaceae</taxon>
        <taxon>Magnaporthiopsis</taxon>
    </lineage>
</organism>
<dbReference type="SMART" id="SM00184">
    <property type="entry name" value="RING"/>
    <property type="match status" value="1"/>
</dbReference>
<evidence type="ECO:0000256" key="1">
    <source>
        <dbReference type="ARBA" id="ARBA00022723"/>
    </source>
</evidence>
<gene>
    <name evidence="6" type="ORF">MAPG_05264</name>
</gene>
<dbReference type="InterPro" id="IPR013083">
    <property type="entry name" value="Znf_RING/FYVE/PHD"/>
</dbReference>
<dbReference type="OrthoDB" id="5227895at2759"/>
<evidence type="ECO:0000256" key="4">
    <source>
        <dbReference type="PROSITE-ProRule" id="PRU00175"/>
    </source>
</evidence>
<dbReference type="OMA" id="ICHQANC"/>
<evidence type="ECO:0000256" key="3">
    <source>
        <dbReference type="ARBA" id="ARBA00022833"/>
    </source>
</evidence>
<feature type="domain" description="RING-type" evidence="5">
    <location>
        <begin position="33"/>
        <end position="82"/>
    </location>
</feature>
<reference evidence="8" key="1">
    <citation type="submission" date="2010-05" db="EMBL/GenBank/DDBJ databases">
        <title>The genome sequence of Magnaporthe poae strain ATCC 64411.</title>
        <authorList>
            <person name="Ma L.-J."/>
            <person name="Dead R."/>
            <person name="Young S."/>
            <person name="Zeng Q."/>
            <person name="Koehrsen M."/>
            <person name="Alvarado L."/>
            <person name="Berlin A."/>
            <person name="Chapman S.B."/>
            <person name="Chen Z."/>
            <person name="Freedman E."/>
            <person name="Gellesch M."/>
            <person name="Goldberg J."/>
            <person name="Griggs A."/>
            <person name="Gujja S."/>
            <person name="Heilman E.R."/>
            <person name="Heiman D."/>
            <person name="Hepburn T."/>
            <person name="Howarth C."/>
            <person name="Jen D."/>
            <person name="Larson L."/>
            <person name="Mehta T."/>
            <person name="Neiman D."/>
            <person name="Pearson M."/>
            <person name="Roberts A."/>
            <person name="Saif S."/>
            <person name="Shea T."/>
            <person name="Shenoy N."/>
            <person name="Sisk P."/>
            <person name="Stolte C."/>
            <person name="Sykes S."/>
            <person name="Walk T."/>
            <person name="White J."/>
            <person name="Yandava C."/>
            <person name="Haas B."/>
            <person name="Nusbaum C."/>
            <person name="Birren B."/>
        </authorList>
    </citation>
    <scope>NUCLEOTIDE SEQUENCE [LARGE SCALE GENOMIC DNA]</scope>
    <source>
        <strain evidence="8">ATCC 64411 / 73-15</strain>
    </source>
</reference>
<keyword evidence="8" id="KW-1185">Reference proteome</keyword>
<protein>
    <recommendedName>
        <fullName evidence="5">RING-type domain-containing protein</fullName>
    </recommendedName>
</protein>
<keyword evidence="3" id="KW-0862">Zinc</keyword>